<evidence type="ECO:0000313" key="1">
    <source>
        <dbReference type="EMBL" id="QHU05165.1"/>
    </source>
</evidence>
<sequence>MEISIPKTYIYKIISSLDMGKIDRITEIPLRNNSEYKRIIIKFQWNDTEENSVNLKNQLETFGSLKIVHDMPWYWKVVSTHPQI</sequence>
<dbReference type="AlphaFoldDB" id="A0A6C0JHA7"/>
<proteinExistence type="predicted"/>
<name>A0A6C0JHA7_9ZZZZ</name>
<protein>
    <submittedName>
        <fullName evidence="1">Uncharacterized protein</fullName>
    </submittedName>
</protein>
<dbReference type="EMBL" id="MN740408">
    <property type="protein sequence ID" value="QHU05165.1"/>
    <property type="molecule type" value="Genomic_DNA"/>
</dbReference>
<reference evidence="1" key="1">
    <citation type="journal article" date="2020" name="Nature">
        <title>Giant virus diversity and host interactions through global metagenomics.</title>
        <authorList>
            <person name="Schulz F."/>
            <person name="Roux S."/>
            <person name="Paez-Espino D."/>
            <person name="Jungbluth S."/>
            <person name="Walsh D.A."/>
            <person name="Denef V.J."/>
            <person name="McMahon K.D."/>
            <person name="Konstantinidis K.T."/>
            <person name="Eloe-Fadrosh E.A."/>
            <person name="Kyrpides N.C."/>
            <person name="Woyke T."/>
        </authorList>
    </citation>
    <scope>NUCLEOTIDE SEQUENCE</scope>
    <source>
        <strain evidence="1">GVMAG-M-3300027708-5</strain>
    </source>
</reference>
<organism evidence="1">
    <name type="scientific">viral metagenome</name>
    <dbReference type="NCBI Taxonomy" id="1070528"/>
    <lineage>
        <taxon>unclassified sequences</taxon>
        <taxon>metagenomes</taxon>
        <taxon>organismal metagenomes</taxon>
    </lineage>
</organism>
<accession>A0A6C0JHA7</accession>